<organism evidence="2">
    <name type="scientific">Hanusia phi</name>
    <dbReference type="NCBI Taxonomy" id="3032"/>
    <lineage>
        <taxon>Eukaryota</taxon>
        <taxon>Cryptophyceae</taxon>
        <taxon>Pyrenomonadales</taxon>
        <taxon>Geminigeraceae</taxon>
        <taxon>Hanusia</taxon>
    </lineage>
</organism>
<keyword evidence="1" id="KW-0175">Coiled coil</keyword>
<evidence type="ECO:0000256" key="1">
    <source>
        <dbReference type="SAM" id="Coils"/>
    </source>
</evidence>
<feature type="coiled-coil region" evidence="1">
    <location>
        <begin position="58"/>
        <end position="154"/>
    </location>
</feature>
<evidence type="ECO:0000313" key="2">
    <source>
        <dbReference type="EMBL" id="CAD8493776.1"/>
    </source>
</evidence>
<dbReference type="EMBL" id="HBEO01023385">
    <property type="protein sequence ID" value="CAD8493776.1"/>
    <property type="molecule type" value="Transcribed_RNA"/>
</dbReference>
<protein>
    <submittedName>
        <fullName evidence="2">Uncharacterized protein</fullName>
    </submittedName>
</protein>
<reference evidence="2" key="1">
    <citation type="submission" date="2021-01" db="EMBL/GenBank/DDBJ databases">
        <authorList>
            <person name="Corre E."/>
            <person name="Pelletier E."/>
            <person name="Niang G."/>
            <person name="Scheremetjew M."/>
            <person name="Finn R."/>
            <person name="Kale V."/>
            <person name="Holt S."/>
            <person name="Cochrane G."/>
            <person name="Meng A."/>
            <person name="Brown T."/>
            <person name="Cohen L."/>
        </authorList>
    </citation>
    <scope>NUCLEOTIDE SEQUENCE</scope>
    <source>
        <strain evidence="2">CCMP325</strain>
    </source>
</reference>
<dbReference type="AlphaFoldDB" id="A0A7S0EUD2"/>
<sequence length="285" mass="31593">MVDVAALGINENAALELGLFDEAELDKHKNKFKYYDPESPIKRIAVTGTQEAVPSDLEARLQKDVSEAKTEMDSQNQKFTAFRNGLEKALADTKRANQDASVAEKNADEAQDALKQLESKVAFYKKVLPDNTSIASFEKELQEAKVKAEQAVRVASAAAENAFKLEEISNLQSKMLCSHASLLAKKRARWIVNCYKSAIRGDAKYLDEAKKVHDSVIDQYEACIQKAPTEASAQLQFPVNVGTVQYPVYNQIITPQYIPSNFMVGQPFFENVVTSTAAAEPKYVC</sequence>
<gene>
    <name evidence="2" type="ORF">HPHI1048_LOCUS15772</name>
</gene>
<proteinExistence type="predicted"/>
<accession>A0A7S0EUD2</accession>
<name>A0A7S0EUD2_9CRYP</name>